<proteinExistence type="predicted"/>
<reference evidence="1 2" key="1">
    <citation type="submission" date="2015-12" db="EMBL/GenBank/DDBJ databases">
        <title>Genome sequence of Mucilaginibacter gotjawali.</title>
        <authorList>
            <person name="Lee J.S."/>
            <person name="Lee K.C."/>
            <person name="Kim K.K."/>
            <person name="Lee B.W."/>
        </authorList>
    </citation>
    <scope>NUCLEOTIDE SEQUENCE [LARGE SCALE GENOMIC DNA]</scope>
    <source>
        <strain evidence="1 2">SA3-7</strain>
    </source>
</reference>
<keyword evidence="2" id="KW-1185">Reference proteome</keyword>
<sequence length="187" mass="21656">MSKGLEDLIQSKREEFDDLEPSADLWGRIEKQLPPQYTEQQKREAKTFSLGFVLRVAATVIVVMGISFALYLHNSHRNGVDLAAINPEYAQQQVHYTSLIESKRTELKSIEKTDPELYKEFNSEISKMDSTYKQLKSELPASPNQEQVLLAMIRNLEIQTQVLNRQLQVIEQFNQIKKEQKNESKDI</sequence>
<dbReference type="Proteomes" id="UP000218263">
    <property type="component" value="Chromosome"/>
</dbReference>
<dbReference type="EMBL" id="AP017313">
    <property type="protein sequence ID" value="BAU52176.1"/>
    <property type="molecule type" value="Genomic_DNA"/>
</dbReference>
<gene>
    <name evidence="1" type="ORF">MgSA37_00326</name>
</gene>
<evidence type="ECO:0000313" key="1">
    <source>
        <dbReference type="EMBL" id="BAU52176.1"/>
    </source>
</evidence>
<dbReference type="KEGG" id="mgot:MgSA37_00326"/>
<dbReference type="AlphaFoldDB" id="A0A125T205"/>
<name>A0A125T205_9SPHI</name>
<dbReference type="RefSeq" id="WP_096349526.1">
    <property type="nucleotide sequence ID" value="NZ_AP017313.1"/>
</dbReference>
<dbReference type="OrthoDB" id="1120747at2"/>
<organism evidence="1 2">
    <name type="scientific">Mucilaginibacter gotjawali</name>
    <dbReference type="NCBI Taxonomy" id="1550579"/>
    <lineage>
        <taxon>Bacteria</taxon>
        <taxon>Pseudomonadati</taxon>
        <taxon>Bacteroidota</taxon>
        <taxon>Sphingobacteriia</taxon>
        <taxon>Sphingobacteriales</taxon>
        <taxon>Sphingobacteriaceae</taxon>
        <taxon>Mucilaginibacter</taxon>
    </lineage>
</organism>
<evidence type="ECO:0000313" key="2">
    <source>
        <dbReference type="Proteomes" id="UP000218263"/>
    </source>
</evidence>
<protein>
    <submittedName>
        <fullName evidence="1">Uncharacterized protein</fullName>
    </submittedName>
</protein>
<accession>A0A125T205</accession>